<evidence type="ECO:0000313" key="1">
    <source>
        <dbReference type="EMBL" id="RGC46306.1"/>
    </source>
</evidence>
<keyword evidence="2" id="KW-1185">Reference proteome</keyword>
<reference evidence="1 2" key="1">
    <citation type="submission" date="2018-08" db="EMBL/GenBank/DDBJ databases">
        <title>A genome reference for cultivated species of the human gut microbiota.</title>
        <authorList>
            <person name="Zou Y."/>
            <person name="Xue W."/>
            <person name="Luo G."/>
        </authorList>
    </citation>
    <scope>NUCLEOTIDE SEQUENCE [LARGE SCALE GENOMIC DNA]</scope>
    <source>
        <strain evidence="1 2">AM28-39</strain>
    </source>
</reference>
<dbReference type="EMBL" id="QVFD01000009">
    <property type="protein sequence ID" value="RGC46306.1"/>
    <property type="molecule type" value="Genomic_DNA"/>
</dbReference>
<gene>
    <name evidence="1" type="ORF">DW747_10460</name>
</gene>
<sequence>MNTLIIAEAVPIIKDDATAQLRISSVLPRKDGRWNVLYAVGFKKNTIYTILYGKKWRKKGKEIVDYFCHAFLRGKNLKRRC</sequence>
<name>A0A3E2XMK7_9FIRM</name>
<dbReference type="Proteomes" id="UP000261231">
    <property type="component" value="Unassembled WGS sequence"/>
</dbReference>
<comment type="caution">
    <text evidence="1">The sequence shown here is derived from an EMBL/GenBank/DDBJ whole genome shotgun (WGS) entry which is preliminary data.</text>
</comment>
<organism evidence="1 2">
    <name type="scientific">Coprococcus catus</name>
    <dbReference type="NCBI Taxonomy" id="116085"/>
    <lineage>
        <taxon>Bacteria</taxon>
        <taxon>Bacillati</taxon>
        <taxon>Bacillota</taxon>
        <taxon>Clostridia</taxon>
        <taxon>Lachnospirales</taxon>
        <taxon>Lachnospiraceae</taxon>
        <taxon>Coprococcus</taxon>
    </lineage>
</organism>
<dbReference type="AlphaFoldDB" id="A0A3E2XMK7"/>
<proteinExistence type="predicted"/>
<accession>A0A3E2XMK7</accession>
<protein>
    <submittedName>
        <fullName evidence="1">Uncharacterized protein</fullName>
    </submittedName>
</protein>
<evidence type="ECO:0000313" key="2">
    <source>
        <dbReference type="Proteomes" id="UP000261231"/>
    </source>
</evidence>